<evidence type="ECO:0000256" key="1">
    <source>
        <dbReference type="SAM" id="MobiDB-lite"/>
    </source>
</evidence>
<protein>
    <submittedName>
        <fullName evidence="2">Uncharacterized protein</fullName>
    </submittedName>
</protein>
<name>A0AAV7R957_PLEWA</name>
<dbReference type="AlphaFoldDB" id="A0AAV7R957"/>
<dbReference type="Proteomes" id="UP001066276">
    <property type="component" value="Chromosome 5"/>
</dbReference>
<feature type="region of interest" description="Disordered" evidence="1">
    <location>
        <begin position="36"/>
        <end position="60"/>
    </location>
</feature>
<organism evidence="2 3">
    <name type="scientific">Pleurodeles waltl</name>
    <name type="common">Iberian ribbed newt</name>
    <dbReference type="NCBI Taxonomy" id="8319"/>
    <lineage>
        <taxon>Eukaryota</taxon>
        <taxon>Metazoa</taxon>
        <taxon>Chordata</taxon>
        <taxon>Craniata</taxon>
        <taxon>Vertebrata</taxon>
        <taxon>Euteleostomi</taxon>
        <taxon>Amphibia</taxon>
        <taxon>Batrachia</taxon>
        <taxon>Caudata</taxon>
        <taxon>Salamandroidea</taxon>
        <taxon>Salamandridae</taxon>
        <taxon>Pleurodelinae</taxon>
        <taxon>Pleurodeles</taxon>
    </lineage>
</organism>
<evidence type="ECO:0000313" key="3">
    <source>
        <dbReference type="Proteomes" id="UP001066276"/>
    </source>
</evidence>
<reference evidence="2" key="1">
    <citation type="journal article" date="2022" name="bioRxiv">
        <title>Sequencing and chromosome-scale assembly of the giantPleurodeles waltlgenome.</title>
        <authorList>
            <person name="Brown T."/>
            <person name="Elewa A."/>
            <person name="Iarovenko S."/>
            <person name="Subramanian E."/>
            <person name="Araus A.J."/>
            <person name="Petzold A."/>
            <person name="Susuki M."/>
            <person name="Suzuki K.-i.T."/>
            <person name="Hayashi T."/>
            <person name="Toyoda A."/>
            <person name="Oliveira C."/>
            <person name="Osipova E."/>
            <person name="Leigh N.D."/>
            <person name="Simon A."/>
            <person name="Yun M.H."/>
        </authorList>
    </citation>
    <scope>NUCLEOTIDE SEQUENCE</scope>
    <source>
        <strain evidence="2">20211129_DDA</strain>
        <tissue evidence="2">Liver</tissue>
    </source>
</reference>
<proteinExistence type="predicted"/>
<evidence type="ECO:0000313" key="2">
    <source>
        <dbReference type="EMBL" id="KAJ1149331.1"/>
    </source>
</evidence>
<sequence length="160" mass="18265">MPRITTGCAPAALMFSSPPRDCIPEGDHWQPIAKDMSKTQEKWARTNAKASERRRAKHPDLRVEESVILKDRHPGWKYRTPYKPDILRVERIKGTKVTASREGRQVTWNVLWFWKVEPWEGDLGAGFEGENGEEFEQSCPSQPSSPDGCRQGDGSDSRRD</sequence>
<gene>
    <name evidence="2" type="ORF">NDU88_002141</name>
</gene>
<accession>A0AAV7R957</accession>
<keyword evidence="3" id="KW-1185">Reference proteome</keyword>
<feature type="region of interest" description="Disordered" evidence="1">
    <location>
        <begin position="124"/>
        <end position="160"/>
    </location>
</feature>
<comment type="caution">
    <text evidence="2">The sequence shown here is derived from an EMBL/GenBank/DDBJ whole genome shotgun (WGS) entry which is preliminary data.</text>
</comment>
<dbReference type="EMBL" id="JANPWB010000009">
    <property type="protein sequence ID" value="KAJ1149331.1"/>
    <property type="molecule type" value="Genomic_DNA"/>
</dbReference>